<keyword evidence="4 9" id="KW-0808">Transferase</keyword>
<accession>A0A7C3Z4V6</accession>
<dbReference type="AlphaFoldDB" id="A0A7C3Z4V6"/>
<dbReference type="InterPro" id="IPR002941">
    <property type="entry name" value="DNA_methylase_N4/N6"/>
</dbReference>
<sequence>MLRPEVGTQPQFKKKKPPRTYRYDSSLSPALDWDGQNPAREVGEWLIGLIEQAAVLPAPHNFPKPQELKRDDGQVVATVRGLQDAVEQLKRLGQPFLNWAGKAERLSFDVPTLPLFVHERLSTKGIIETLKGHRKSRMEQMDLFGDPQHSITDQVLKAYEYRDKWVNRLILGDSLVVMNSLLHYEGLGGQVQMIYMDPPYGIKFGSNFQPFVRKRDVKHNDDEDLTREPEMVKAYRDTWELGLHSYLSYLRDRLLLCRDLLTPSGSIFVQISDENIHHIKEIMDEVFGPTNFCSVISFVKTSGFSPRLLSNICDYLIWYAKDIERVKYRKIFLPKLIGEEGATQYNWIESFDGSIIRLMTDDERDNIEKTAQEYRIFAHGDLSAQGSSGNTEPFQWNNETFKVPNNCHWKTTSDGLKRLAESNRLMALGNSLRYKRYLSDFPVFPVSNIWTDTGISGFADKKLYVVQTNPSAIERCILMTTDPGDLVLDPTCGSGTTAYVAEQWGRRWITNDVSRVPLALARQRLLTATFPYYQLKDETRGPAGGFVYLRKQNKKGEEVGGIVPHVTLKSIANKEPPAEEVLVDRPEVVSNITRVTGPFCVEGTIPAPMDWQEGTAESESQEEQGSFTDRMLEVLRKSPVLQVGGGQTVTLKQIRLPAKTLSLSAEALVSPPPQPSPARGEGDIEAVASAKGGEGDKDMVTVLTSPLLGGDKEPSVALVFGPENGAVSEKLVNEAAREAHNKGYRHLYVIGFAIQPNARQLVDHCEAVVGIAATYVQATPDLMMGDLLKNLRSSQIFSVCGLPEIGLRRIKPQAKGEMIKYQVTLLGLDVFDPATMETMHRQGDDVPAWLLDTDYNGLCFHVCQAFFPRTAAWDNLKKALKGTYEESVWDHLAGTVSAPFEAGEHGQVAVKVIDDRGNELLVVKDLAEAEG</sequence>
<proteinExistence type="inferred from homology"/>
<dbReference type="InterPro" id="IPR029063">
    <property type="entry name" value="SAM-dependent_MTases_sf"/>
</dbReference>
<evidence type="ECO:0000256" key="2">
    <source>
        <dbReference type="ARBA" id="ARBA00011900"/>
    </source>
</evidence>
<comment type="similarity">
    <text evidence="1">Belongs to the N(4)/N(6)-methyltransferase family.</text>
</comment>
<evidence type="ECO:0000259" key="8">
    <source>
        <dbReference type="Pfam" id="PF01555"/>
    </source>
</evidence>
<feature type="region of interest" description="Disordered" evidence="7">
    <location>
        <begin position="1"/>
        <end position="23"/>
    </location>
</feature>
<dbReference type="GO" id="GO:0005737">
    <property type="term" value="C:cytoplasm"/>
    <property type="evidence" value="ECO:0007669"/>
    <property type="project" value="TreeGrafter"/>
</dbReference>
<evidence type="ECO:0000256" key="6">
    <source>
        <dbReference type="ARBA" id="ARBA00047942"/>
    </source>
</evidence>
<evidence type="ECO:0000256" key="7">
    <source>
        <dbReference type="SAM" id="MobiDB-lite"/>
    </source>
</evidence>
<dbReference type="GO" id="GO:0003677">
    <property type="term" value="F:DNA binding"/>
    <property type="evidence" value="ECO:0007669"/>
    <property type="project" value="InterPro"/>
</dbReference>
<dbReference type="PANTHER" id="PTHR13370">
    <property type="entry name" value="RNA METHYLASE-RELATED"/>
    <property type="match status" value="1"/>
</dbReference>
<dbReference type="Gene3D" id="3.40.50.150">
    <property type="entry name" value="Vaccinia Virus protein VP39"/>
    <property type="match status" value="1"/>
</dbReference>
<dbReference type="GO" id="GO:0032259">
    <property type="term" value="P:methylation"/>
    <property type="evidence" value="ECO:0007669"/>
    <property type="project" value="UniProtKB-KW"/>
</dbReference>
<dbReference type="InterPro" id="IPR002295">
    <property type="entry name" value="N4/N6-MTase_EcoPI_Mod-like"/>
</dbReference>
<dbReference type="PRINTS" id="PR00506">
    <property type="entry name" value="D21N6MTFRASE"/>
</dbReference>
<feature type="domain" description="DNA methylase N-4/N-6" evidence="8">
    <location>
        <begin position="191"/>
        <end position="513"/>
    </location>
</feature>
<dbReference type="GO" id="GO:0009007">
    <property type="term" value="F:site-specific DNA-methyltransferase (adenine-specific) activity"/>
    <property type="evidence" value="ECO:0007669"/>
    <property type="project" value="UniProtKB-EC"/>
</dbReference>
<protein>
    <recommendedName>
        <fullName evidence="2">site-specific DNA-methyltransferase (adenine-specific)</fullName>
        <ecNumber evidence="2">2.1.1.72</ecNumber>
    </recommendedName>
</protein>
<evidence type="ECO:0000256" key="4">
    <source>
        <dbReference type="ARBA" id="ARBA00022679"/>
    </source>
</evidence>
<dbReference type="InterPro" id="IPR002052">
    <property type="entry name" value="DNA_methylase_N6_adenine_CS"/>
</dbReference>
<evidence type="ECO:0000256" key="3">
    <source>
        <dbReference type="ARBA" id="ARBA00022603"/>
    </source>
</evidence>
<comment type="caution">
    <text evidence="9">The sequence shown here is derived from an EMBL/GenBank/DDBJ whole genome shotgun (WGS) entry which is preliminary data.</text>
</comment>
<name>A0A7C3Z4V6_9BACT</name>
<evidence type="ECO:0000313" key="9">
    <source>
        <dbReference type="EMBL" id="HGF35588.1"/>
    </source>
</evidence>
<keyword evidence="5" id="KW-0949">S-adenosyl-L-methionine</keyword>
<dbReference type="GO" id="GO:0008170">
    <property type="term" value="F:N-methyltransferase activity"/>
    <property type="evidence" value="ECO:0007669"/>
    <property type="project" value="InterPro"/>
</dbReference>
<organism evidence="9">
    <name type="scientific">Desulfobacca acetoxidans</name>
    <dbReference type="NCBI Taxonomy" id="60893"/>
    <lineage>
        <taxon>Bacteria</taxon>
        <taxon>Pseudomonadati</taxon>
        <taxon>Thermodesulfobacteriota</taxon>
        <taxon>Desulfobaccia</taxon>
        <taxon>Desulfobaccales</taxon>
        <taxon>Desulfobaccaceae</taxon>
        <taxon>Desulfobacca</taxon>
    </lineage>
</organism>
<dbReference type="EC" id="2.1.1.72" evidence="2"/>
<keyword evidence="3 9" id="KW-0489">Methyltransferase</keyword>
<dbReference type="SUPFAM" id="SSF53335">
    <property type="entry name" value="S-adenosyl-L-methionine-dependent methyltransferases"/>
    <property type="match status" value="1"/>
</dbReference>
<dbReference type="Pfam" id="PF01555">
    <property type="entry name" value="N6_N4_Mtase"/>
    <property type="match status" value="1"/>
</dbReference>
<dbReference type="PROSITE" id="PS00092">
    <property type="entry name" value="N6_MTASE"/>
    <property type="match status" value="1"/>
</dbReference>
<gene>
    <name evidence="9" type="ORF">ENW96_14615</name>
</gene>
<dbReference type="PANTHER" id="PTHR13370:SF16">
    <property type="entry name" value="SITE-SPECIFIC DNA-METHYLTRANSFERASE (ADENINE-SPECIFIC)"/>
    <property type="match status" value="1"/>
</dbReference>
<comment type="catalytic activity">
    <reaction evidence="6">
        <text>a 2'-deoxyadenosine in DNA + S-adenosyl-L-methionine = an N(6)-methyl-2'-deoxyadenosine in DNA + S-adenosyl-L-homocysteine + H(+)</text>
        <dbReference type="Rhea" id="RHEA:15197"/>
        <dbReference type="Rhea" id="RHEA-COMP:12418"/>
        <dbReference type="Rhea" id="RHEA-COMP:12419"/>
        <dbReference type="ChEBI" id="CHEBI:15378"/>
        <dbReference type="ChEBI" id="CHEBI:57856"/>
        <dbReference type="ChEBI" id="CHEBI:59789"/>
        <dbReference type="ChEBI" id="CHEBI:90615"/>
        <dbReference type="ChEBI" id="CHEBI:90616"/>
        <dbReference type="EC" id="2.1.1.72"/>
    </reaction>
</comment>
<evidence type="ECO:0000256" key="1">
    <source>
        <dbReference type="ARBA" id="ARBA00006594"/>
    </source>
</evidence>
<evidence type="ECO:0000256" key="5">
    <source>
        <dbReference type="ARBA" id="ARBA00022691"/>
    </source>
</evidence>
<reference evidence="9" key="1">
    <citation type="journal article" date="2020" name="mSystems">
        <title>Genome- and Community-Level Interaction Insights into Carbon Utilization and Element Cycling Functions of Hydrothermarchaeota in Hydrothermal Sediment.</title>
        <authorList>
            <person name="Zhou Z."/>
            <person name="Liu Y."/>
            <person name="Xu W."/>
            <person name="Pan J."/>
            <person name="Luo Z.H."/>
            <person name="Li M."/>
        </authorList>
    </citation>
    <scope>NUCLEOTIDE SEQUENCE [LARGE SCALE GENOMIC DNA]</scope>
    <source>
        <strain evidence="9">SpSt-897</strain>
    </source>
</reference>
<dbReference type="EMBL" id="DTMF01000351">
    <property type="protein sequence ID" value="HGF35588.1"/>
    <property type="molecule type" value="Genomic_DNA"/>
</dbReference>